<evidence type="ECO:0000256" key="9">
    <source>
        <dbReference type="SAM" id="Phobius"/>
    </source>
</evidence>
<keyword evidence="5" id="KW-0720">Serine protease</keyword>
<dbReference type="SUPFAM" id="SSF144091">
    <property type="entry name" value="Rhomboid-like"/>
    <property type="match status" value="1"/>
</dbReference>
<dbReference type="Pfam" id="PF01694">
    <property type="entry name" value="Rhomboid"/>
    <property type="match status" value="1"/>
</dbReference>
<keyword evidence="7 9" id="KW-0472">Membrane</keyword>
<accession>A0A1M5YB49</accession>
<evidence type="ECO:0000256" key="4">
    <source>
        <dbReference type="ARBA" id="ARBA00022801"/>
    </source>
</evidence>
<dbReference type="AlphaFoldDB" id="A0A1M5YB49"/>
<dbReference type="GO" id="GO:0006508">
    <property type="term" value="P:proteolysis"/>
    <property type="evidence" value="ECO:0007669"/>
    <property type="project" value="UniProtKB-KW"/>
</dbReference>
<evidence type="ECO:0000256" key="1">
    <source>
        <dbReference type="ARBA" id="ARBA00004141"/>
    </source>
</evidence>
<keyword evidence="4" id="KW-0378">Hydrolase</keyword>
<feature type="transmembrane region" description="Helical" evidence="9">
    <location>
        <begin position="128"/>
        <end position="151"/>
    </location>
</feature>
<feature type="domain" description="Peptidase S54 rhomboid" evidence="10">
    <location>
        <begin position="126"/>
        <end position="260"/>
    </location>
</feature>
<dbReference type="STRING" id="1121409.SAMN02745124_03808"/>
<organism evidence="11 12">
    <name type="scientific">Desulfofustis glycolicus DSM 9705</name>
    <dbReference type="NCBI Taxonomy" id="1121409"/>
    <lineage>
        <taxon>Bacteria</taxon>
        <taxon>Pseudomonadati</taxon>
        <taxon>Thermodesulfobacteriota</taxon>
        <taxon>Desulfobulbia</taxon>
        <taxon>Desulfobulbales</taxon>
        <taxon>Desulfocapsaceae</taxon>
        <taxon>Desulfofustis</taxon>
    </lineage>
</organism>
<evidence type="ECO:0000256" key="5">
    <source>
        <dbReference type="ARBA" id="ARBA00022825"/>
    </source>
</evidence>
<feature type="transmembrane region" description="Helical" evidence="9">
    <location>
        <begin position="243"/>
        <end position="261"/>
    </location>
</feature>
<evidence type="ECO:0000256" key="8">
    <source>
        <dbReference type="SAM" id="MobiDB-lite"/>
    </source>
</evidence>
<feature type="transmembrane region" description="Helical" evidence="9">
    <location>
        <begin position="163"/>
        <end position="181"/>
    </location>
</feature>
<evidence type="ECO:0000256" key="2">
    <source>
        <dbReference type="ARBA" id="ARBA00022670"/>
    </source>
</evidence>
<evidence type="ECO:0000313" key="12">
    <source>
        <dbReference type="Proteomes" id="UP000184139"/>
    </source>
</evidence>
<dbReference type="InterPro" id="IPR002610">
    <property type="entry name" value="Peptidase_S54_rhomboid-like"/>
</dbReference>
<evidence type="ECO:0000256" key="6">
    <source>
        <dbReference type="ARBA" id="ARBA00022989"/>
    </source>
</evidence>
<dbReference type="Gene3D" id="1.20.1540.10">
    <property type="entry name" value="Rhomboid-like"/>
    <property type="match status" value="1"/>
</dbReference>
<feature type="transmembrane region" description="Helical" evidence="9">
    <location>
        <begin position="71"/>
        <end position="89"/>
    </location>
</feature>
<name>A0A1M5YB49_9BACT</name>
<evidence type="ECO:0000256" key="3">
    <source>
        <dbReference type="ARBA" id="ARBA00022692"/>
    </source>
</evidence>
<protein>
    <submittedName>
        <fullName evidence="11">Rhomboid protease GluP</fullName>
    </submittedName>
</protein>
<dbReference type="PANTHER" id="PTHR22936">
    <property type="entry name" value="RHOMBOID-RELATED"/>
    <property type="match status" value="1"/>
</dbReference>
<feature type="transmembrane region" description="Helical" evidence="9">
    <location>
        <begin position="219"/>
        <end position="237"/>
    </location>
</feature>
<dbReference type="GO" id="GO:0004252">
    <property type="term" value="F:serine-type endopeptidase activity"/>
    <property type="evidence" value="ECO:0007669"/>
    <property type="project" value="InterPro"/>
</dbReference>
<evidence type="ECO:0000259" key="10">
    <source>
        <dbReference type="Pfam" id="PF01694"/>
    </source>
</evidence>
<dbReference type="Proteomes" id="UP000184139">
    <property type="component" value="Unassembled WGS sequence"/>
</dbReference>
<feature type="transmembrane region" description="Helical" evidence="9">
    <location>
        <begin position="273"/>
        <end position="299"/>
    </location>
</feature>
<evidence type="ECO:0000313" key="11">
    <source>
        <dbReference type="EMBL" id="SHI09149.1"/>
    </source>
</evidence>
<keyword evidence="2 11" id="KW-0645">Protease</keyword>
<comment type="subcellular location">
    <subcellularLocation>
        <location evidence="1">Membrane</location>
        <topology evidence="1">Multi-pass membrane protein</topology>
    </subcellularLocation>
</comment>
<sequence>MFSRSQYRPAGATQRPAHMNAPQKRNSLLCPNCRRLVSRSAPACPYCGLKKPGSIWKDNIFTRVSGDDTSILRLILIANIVMFVLSLAIDPRATSFSGHPFGFLTPSNGSLLVLGATGSVPLFHYQNWWSLISASYLHGSLIHIVFNMIALHQLGPLIIREYGVSRTIVIYTVSGIGGYLISALFGVRLTIGASAAVCGLIGAALYYGKSRGGTYGHAVYRQIGGWAVGIFIFGLLIPGINNWGHGGGMLAGAAIGAALGYQERIAETIRHKFLGTLCIIVTGGVLLWSAVNGVLLLFFR</sequence>
<dbReference type="GO" id="GO:0016020">
    <property type="term" value="C:membrane"/>
    <property type="evidence" value="ECO:0007669"/>
    <property type="project" value="UniProtKB-SubCell"/>
</dbReference>
<proteinExistence type="predicted"/>
<evidence type="ECO:0000256" key="7">
    <source>
        <dbReference type="ARBA" id="ARBA00023136"/>
    </source>
</evidence>
<keyword evidence="3 9" id="KW-0812">Transmembrane</keyword>
<feature type="region of interest" description="Disordered" evidence="8">
    <location>
        <begin position="1"/>
        <end position="23"/>
    </location>
</feature>
<gene>
    <name evidence="11" type="ORF">SAMN02745124_03808</name>
</gene>
<keyword evidence="12" id="KW-1185">Reference proteome</keyword>
<dbReference type="EMBL" id="FQXS01000031">
    <property type="protein sequence ID" value="SHI09149.1"/>
    <property type="molecule type" value="Genomic_DNA"/>
</dbReference>
<feature type="transmembrane region" description="Helical" evidence="9">
    <location>
        <begin position="187"/>
        <end position="207"/>
    </location>
</feature>
<dbReference type="InterPro" id="IPR035952">
    <property type="entry name" value="Rhomboid-like_sf"/>
</dbReference>
<dbReference type="InterPro" id="IPR022764">
    <property type="entry name" value="Peptidase_S54_rhomboid_dom"/>
</dbReference>
<keyword evidence="6 9" id="KW-1133">Transmembrane helix</keyword>
<reference evidence="11 12" key="1">
    <citation type="submission" date="2016-11" db="EMBL/GenBank/DDBJ databases">
        <authorList>
            <person name="Jaros S."/>
            <person name="Januszkiewicz K."/>
            <person name="Wedrychowicz H."/>
        </authorList>
    </citation>
    <scope>NUCLEOTIDE SEQUENCE [LARGE SCALE GENOMIC DNA]</scope>
    <source>
        <strain evidence="11 12">DSM 9705</strain>
    </source>
</reference>
<dbReference type="PANTHER" id="PTHR22936:SF69">
    <property type="entry name" value="RHOMBOID-LIKE PROTEIN"/>
    <property type="match status" value="1"/>
</dbReference>